<comment type="similarity">
    <text evidence="2 15">Belongs to the UPRTase family.</text>
</comment>
<comment type="function">
    <text evidence="12 15">Catalyzes the conversion of uracil and 5-phospho-alpha-D-ribose 1-diphosphate (PRPP) to UMP and diphosphate.</text>
</comment>
<feature type="domain" description="Phosphoribosyltransferase" evidence="16">
    <location>
        <begin position="11"/>
        <end position="212"/>
    </location>
</feature>
<keyword evidence="8 15" id="KW-0460">Magnesium</keyword>
<dbReference type="InterPro" id="IPR050054">
    <property type="entry name" value="UPRTase/APRTase"/>
</dbReference>
<feature type="binding site" evidence="15">
    <location>
        <begin position="203"/>
        <end position="205"/>
    </location>
    <ligand>
        <name>uracil</name>
        <dbReference type="ChEBI" id="CHEBI:17568"/>
    </ligand>
</feature>
<dbReference type="EC" id="2.4.2.9" evidence="3 15"/>
<evidence type="ECO:0000256" key="1">
    <source>
        <dbReference type="ARBA" id="ARBA00005180"/>
    </source>
</evidence>
<dbReference type="GO" id="GO:0005737">
    <property type="term" value="C:cytoplasm"/>
    <property type="evidence" value="ECO:0007669"/>
    <property type="project" value="UniProtKB-ARBA"/>
</dbReference>
<evidence type="ECO:0000256" key="4">
    <source>
        <dbReference type="ARBA" id="ARBA00022533"/>
    </source>
</evidence>
<accession>A0A934HWH8</accession>
<gene>
    <name evidence="15 17" type="primary">upp</name>
    <name evidence="17" type="ORF">JAO82_13035</name>
</gene>
<dbReference type="GO" id="GO:0000287">
    <property type="term" value="F:magnesium ion binding"/>
    <property type="evidence" value="ECO:0007669"/>
    <property type="project" value="UniProtKB-UniRule"/>
</dbReference>
<evidence type="ECO:0000256" key="2">
    <source>
        <dbReference type="ARBA" id="ARBA00009516"/>
    </source>
</evidence>
<keyword evidence="9 15" id="KW-0342">GTP-binding</keyword>
<evidence type="ECO:0000256" key="3">
    <source>
        <dbReference type="ARBA" id="ARBA00011894"/>
    </source>
</evidence>
<comment type="pathway">
    <text evidence="1 15">Pyrimidine metabolism; UMP biosynthesis via salvage pathway; UMP from uracil: step 1/1.</text>
</comment>
<dbReference type="NCBIfam" id="NF001097">
    <property type="entry name" value="PRK00129.1"/>
    <property type="match status" value="1"/>
</dbReference>
<dbReference type="Gene3D" id="3.40.50.2020">
    <property type="match status" value="1"/>
</dbReference>
<evidence type="ECO:0000256" key="10">
    <source>
        <dbReference type="ARBA" id="ARBA00031082"/>
    </source>
</evidence>
<dbReference type="CDD" id="cd06223">
    <property type="entry name" value="PRTases_typeI"/>
    <property type="match status" value="1"/>
</dbReference>
<dbReference type="AlphaFoldDB" id="A0A934HWH8"/>
<evidence type="ECO:0000259" key="16">
    <source>
        <dbReference type="Pfam" id="PF14681"/>
    </source>
</evidence>
<dbReference type="GO" id="GO:0005525">
    <property type="term" value="F:GTP binding"/>
    <property type="evidence" value="ECO:0007669"/>
    <property type="project" value="UniProtKB-KW"/>
</dbReference>
<dbReference type="InterPro" id="IPR005765">
    <property type="entry name" value="UPRT"/>
</dbReference>
<dbReference type="InterPro" id="IPR000836">
    <property type="entry name" value="PRTase_dom"/>
</dbReference>
<organism evidence="17 18">
    <name type="scientific">Pontibaca salina</name>
    <dbReference type="NCBI Taxonomy" id="2795731"/>
    <lineage>
        <taxon>Bacteria</taxon>
        <taxon>Pseudomonadati</taxon>
        <taxon>Pseudomonadota</taxon>
        <taxon>Alphaproteobacteria</taxon>
        <taxon>Rhodobacterales</taxon>
        <taxon>Roseobacteraceae</taxon>
        <taxon>Pontibaca</taxon>
    </lineage>
</organism>
<dbReference type="RefSeq" id="WP_198686830.1">
    <property type="nucleotide sequence ID" value="NZ_JAEIJD010000014.1"/>
</dbReference>
<evidence type="ECO:0000256" key="8">
    <source>
        <dbReference type="ARBA" id="ARBA00022842"/>
    </source>
</evidence>
<keyword evidence="4 15" id="KW-0021">Allosteric enzyme</keyword>
<evidence type="ECO:0000256" key="5">
    <source>
        <dbReference type="ARBA" id="ARBA00022676"/>
    </source>
</evidence>
<dbReference type="InterPro" id="IPR029057">
    <property type="entry name" value="PRTase-like"/>
</dbReference>
<dbReference type="FunFam" id="3.40.50.2020:FF:000003">
    <property type="entry name" value="Uracil phosphoribosyltransferase"/>
    <property type="match status" value="1"/>
</dbReference>
<evidence type="ECO:0000313" key="18">
    <source>
        <dbReference type="Proteomes" id="UP000613255"/>
    </source>
</evidence>
<keyword evidence="18" id="KW-1185">Reference proteome</keyword>
<reference evidence="17" key="1">
    <citation type="submission" date="2020-12" db="EMBL/GenBank/DDBJ databases">
        <title>Pontibaca salina gen. nov., sp. nov., isolated from marine sediment.</title>
        <authorList>
            <person name="Bo J."/>
            <person name="Wang S."/>
            <person name="Song X."/>
            <person name="Du Z."/>
        </authorList>
    </citation>
    <scope>NUCLEOTIDE SEQUENCE</scope>
    <source>
        <strain evidence="17">S1109L</strain>
    </source>
</reference>
<feature type="binding site" evidence="15">
    <location>
        <begin position="135"/>
        <end position="143"/>
    </location>
    <ligand>
        <name>5-phospho-alpha-D-ribose 1-diphosphate</name>
        <dbReference type="ChEBI" id="CHEBI:58017"/>
    </ligand>
</feature>
<dbReference type="HAMAP" id="MF_01218_B">
    <property type="entry name" value="Upp_B"/>
    <property type="match status" value="1"/>
</dbReference>
<evidence type="ECO:0000256" key="15">
    <source>
        <dbReference type="HAMAP-Rule" id="MF_01218"/>
    </source>
</evidence>
<feature type="binding site" evidence="15">
    <location>
        <position position="204"/>
    </location>
    <ligand>
        <name>5-phospho-alpha-D-ribose 1-diphosphate</name>
        <dbReference type="ChEBI" id="CHEBI:58017"/>
    </ligand>
</feature>
<evidence type="ECO:0000256" key="11">
    <source>
        <dbReference type="ARBA" id="ARBA00052919"/>
    </source>
</evidence>
<name>A0A934HWH8_9RHOB</name>
<keyword evidence="7 15" id="KW-0547">Nucleotide-binding</keyword>
<evidence type="ECO:0000256" key="13">
    <source>
        <dbReference type="ARBA" id="ARBA00072146"/>
    </source>
</evidence>
<dbReference type="SUPFAM" id="SSF53271">
    <property type="entry name" value="PRTase-like"/>
    <property type="match status" value="1"/>
</dbReference>
<evidence type="ECO:0000313" key="17">
    <source>
        <dbReference type="EMBL" id="MBI6630804.1"/>
    </source>
</evidence>
<dbReference type="InterPro" id="IPR034332">
    <property type="entry name" value="Upp_B"/>
</dbReference>
<keyword evidence="6 15" id="KW-0808">Transferase</keyword>
<evidence type="ECO:0000256" key="6">
    <source>
        <dbReference type="ARBA" id="ARBA00022679"/>
    </source>
</evidence>
<dbReference type="Proteomes" id="UP000613255">
    <property type="component" value="Unassembled WGS sequence"/>
</dbReference>
<evidence type="ECO:0000256" key="9">
    <source>
        <dbReference type="ARBA" id="ARBA00023134"/>
    </source>
</evidence>
<feature type="binding site" evidence="15">
    <location>
        <position position="198"/>
    </location>
    <ligand>
        <name>uracil</name>
        <dbReference type="ChEBI" id="CHEBI:17568"/>
    </ligand>
</feature>
<sequence length="213" mass="23342">MSNPADNVTLVDHPLVQHKLTLMRDKNTPTVVFRQLLREITQFLAYEITRDLDLTTRGIETPMEPMDSPTLAGKKLALVSILRAGNGMLDGVLELIPSARVGFVGLYRDEETLQPVQYYFKVPEALENRLVIAVDPMLATGNSSVAALDLLKQAGATNIRFMCLLATPEGIARMQQAHPDVPIVTAAVDRELDDKGFILPGLGDAGDRMFGTK</sequence>
<dbReference type="GO" id="GO:0006223">
    <property type="term" value="P:uracil salvage"/>
    <property type="evidence" value="ECO:0007669"/>
    <property type="project" value="InterPro"/>
</dbReference>
<comment type="cofactor">
    <cofactor evidence="15">
        <name>Mg(2+)</name>
        <dbReference type="ChEBI" id="CHEBI:18420"/>
    </cofactor>
    <text evidence="15">Binds 1 Mg(2+) ion per subunit. The magnesium is bound as Mg-PRPP.</text>
</comment>
<dbReference type="PANTHER" id="PTHR32315:SF4">
    <property type="entry name" value="URACIL PHOSPHORIBOSYLTRANSFERASE, CHLOROPLASTIC"/>
    <property type="match status" value="1"/>
</dbReference>
<dbReference type="GO" id="GO:0044206">
    <property type="term" value="P:UMP salvage"/>
    <property type="evidence" value="ECO:0007669"/>
    <property type="project" value="UniProtKB-UniRule"/>
</dbReference>
<dbReference type="PANTHER" id="PTHR32315">
    <property type="entry name" value="ADENINE PHOSPHORIBOSYLTRANSFERASE"/>
    <property type="match status" value="1"/>
</dbReference>
<comment type="caution">
    <text evidence="17">The sequence shown here is derived from an EMBL/GenBank/DDBJ whole genome shotgun (WGS) entry which is preliminary data.</text>
</comment>
<dbReference type="Pfam" id="PF14681">
    <property type="entry name" value="UPRTase"/>
    <property type="match status" value="1"/>
</dbReference>
<feature type="binding site" evidence="15">
    <location>
        <position position="108"/>
    </location>
    <ligand>
        <name>5-phospho-alpha-D-ribose 1-diphosphate</name>
        <dbReference type="ChEBI" id="CHEBI:58017"/>
    </ligand>
</feature>
<protein>
    <recommendedName>
        <fullName evidence="13 15">Uracil phosphoribosyltransferase</fullName>
        <ecNumber evidence="3 15">2.4.2.9</ecNumber>
    </recommendedName>
    <alternativeName>
        <fullName evidence="10 15">UMP pyrophosphorylase</fullName>
    </alternativeName>
    <alternativeName>
        <fullName evidence="14 15">UPRTase</fullName>
    </alternativeName>
</protein>
<feature type="binding site" evidence="15">
    <location>
        <position position="83"/>
    </location>
    <ligand>
        <name>5-phospho-alpha-D-ribose 1-diphosphate</name>
        <dbReference type="ChEBI" id="CHEBI:58017"/>
    </ligand>
</feature>
<dbReference type="NCBIfam" id="TIGR01091">
    <property type="entry name" value="upp"/>
    <property type="match status" value="1"/>
</dbReference>
<comment type="activity regulation">
    <text evidence="15">Allosterically activated by GTP.</text>
</comment>
<dbReference type="GO" id="GO:0004845">
    <property type="term" value="F:uracil phosphoribosyltransferase activity"/>
    <property type="evidence" value="ECO:0007669"/>
    <property type="project" value="UniProtKB-UniRule"/>
</dbReference>
<proteinExistence type="inferred from homology"/>
<evidence type="ECO:0000256" key="7">
    <source>
        <dbReference type="ARBA" id="ARBA00022741"/>
    </source>
</evidence>
<evidence type="ECO:0000256" key="12">
    <source>
        <dbReference type="ARBA" id="ARBA00056901"/>
    </source>
</evidence>
<comment type="catalytic activity">
    <reaction evidence="11 15">
        <text>UMP + diphosphate = 5-phospho-alpha-D-ribose 1-diphosphate + uracil</text>
        <dbReference type="Rhea" id="RHEA:13017"/>
        <dbReference type="ChEBI" id="CHEBI:17568"/>
        <dbReference type="ChEBI" id="CHEBI:33019"/>
        <dbReference type="ChEBI" id="CHEBI:57865"/>
        <dbReference type="ChEBI" id="CHEBI:58017"/>
        <dbReference type="EC" id="2.4.2.9"/>
    </reaction>
</comment>
<evidence type="ECO:0000256" key="14">
    <source>
        <dbReference type="ARBA" id="ARBA00079807"/>
    </source>
</evidence>
<keyword evidence="5 15" id="KW-0328">Glycosyltransferase</keyword>
<dbReference type="EMBL" id="JAEIJD010000014">
    <property type="protein sequence ID" value="MBI6630804.1"/>
    <property type="molecule type" value="Genomic_DNA"/>
</dbReference>